<name>A0YAF5_9GAMM</name>
<dbReference type="Gene3D" id="1.20.120.910">
    <property type="entry name" value="DksA, coiled-coil domain"/>
    <property type="match status" value="1"/>
</dbReference>
<dbReference type="Proteomes" id="UP000004931">
    <property type="component" value="Unassembled WGS sequence"/>
</dbReference>
<evidence type="ECO:0000256" key="1">
    <source>
        <dbReference type="ARBA" id="ARBA00022723"/>
    </source>
</evidence>
<dbReference type="STRING" id="247633.GP2143_17676"/>
<evidence type="ECO:0000313" key="8">
    <source>
        <dbReference type="EMBL" id="EAW33109.1"/>
    </source>
</evidence>
<evidence type="ECO:0000259" key="7">
    <source>
        <dbReference type="Pfam" id="PF21173"/>
    </source>
</evidence>
<organism evidence="8 9">
    <name type="scientific">marine gamma proteobacterium HTCC2143</name>
    <dbReference type="NCBI Taxonomy" id="247633"/>
    <lineage>
        <taxon>Bacteria</taxon>
        <taxon>Pseudomonadati</taxon>
        <taxon>Pseudomonadota</taxon>
        <taxon>Gammaproteobacteria</taxon>
        <taxon>Cellvibrionales</taxon>
        <taxon>Spongiibacteraceae</taxon>
        <taxon>BD1-7 clade</taxon>
    </lineage>
</organism>
<feature type="zinc finger region" description="dksA C4-type" evidence="4">
    <location>
        <begin position="78"/>
        <end position="102"/>
    </location>
</feature>
<keyword evidence="9" id="KW-1185">Reference proteome</keyword>
<dbReference type="PANTHER" id="PTHR33823">
    <property type="entry name" value="RNA POLYMERASE-BINDING TRANSCRIPTION FACTOR DKSA-RELATED"/>
    <property type="match status" value="1"/>
</dbReference>
<dbReference type="eggNOG" id="COG1734">
    <property type="taxonomic scope" value="Bacteria"/>
</dbReference>
<dbReference type="InterPro" id="IPR037187">
    <property type="entry name" value="DnaK_N"/>
</dbReference>
<dbReference type="PROSITE" id="PS01102">
    <property type="entry name" value="ZF_DKSA_1"/>
    <property type="match status" value="1"/>
</dbReference>
<comment type="caution">
    <text evidence="8">The sequence shown here is derived from an EMBL/GenBank/DDBJ whole genome shotgun (WGS) entry which is preliminary data.</text>
</comment>
<feature type="compositionally biased region" description="Basic and acidic residues" evidence="5">
    <location>
        <begin position="32"/>
        <end position="43"/>
    </location>
</feature>
<accession>A0YAF5</accession>
<dbReference type="SUPFAM" id="SSF109635">
    <property type="entry name" value="DnaK suppressor protein DksA, alpha-hairpin domain"/>
    <property type="match status" value="1"/>
</dbReference>
<sequence>MKYKPVEDMLNKKLRALEERLTKVKRNVSKSHSSDSSEQAQERENDEVLEEIGRETSLAIQEIRSALEKIDNKTYGKCSNCGEAINPIRLKAIPETIHCVSCASKC</sequence>
<dbReference type="GO" id="GO:0008270">
    <property type="term" value="F:zinc ion binding"/>
    <property type="evidence" value="ECO:0007669"/>
    <property type="project" value="UniProtKB-KW"/>
</dbReference>
<proteinExistence type="predicted"/>
<dbReference type="OrthoDB" id="6064855at2"/>
<dbReference type="InterPro" id="IPR000962">
    <property type="entry name" value="Znf_DskA_TraR"/>
</dbReference>
<evidence type="ECO:0000256" key="3">
    <source>
        <dbReference type="ARBA" id="ARBA00022833"/>
    </source>
</evidence>
<keyword evidence="1" id="KW-0479">Metal-binding</keyword>
<dbReference type="Pfam" id="PF21173">
    <property type="entry name" value="DksA-like_N"/>
    <property type="match status" value="1"/>
</dbReference>
<evidence type="ECO:0000259" key="6">
    <source>
        <dbReference type="Pfam" id="PF01258"/>
    </source>
</evidence>
<feature type="domain" description="Zinc finger DksA/TraR C4-type" evidence="6">
    <location>
        <begin position="74"/>
        <end position="105"/>
    </location>
</feature>
<evidence type="ECO:0000256" key="5">
    <source>
        <dbReference type="SAM" id="MobiDB-lite"/>
    </source>
</evidence>
<evidence type="ECO:0000313" key="9">
    <source>
        <dbReference type="Proteomes" id="UP000004931"/>
    </source>
</evidence>
<dbReference type="EMBL" id="AAVT01000001">
    <property type="protein sequence ID" value="EAW33109.1"/>
    <property type="molecule type" value="Genomic_DNA"/>
</dbReference>
<evidence type="ECO:0000256" key="4">
    <source>
        <dbReference type="PROSITE-ProRule" id="PRU00510"/>
    </source>
</evidence>
<dbReference type="PANTHER" id="PTHR33823:SF4">
    <property type="entry name" value="GENERAL STRESS PROTEIN 16O"/>
    <property type="match status" value="1"/>
</dbReference>
<dbReference type="InterPro" id="IPR048487">
    <property type="entry name" value="DksA-like_N"/>
</dbReference>
<protein>
    <submittedName>
        <fullName evidence="8">DnaK suppressor protein</fullName>
    </submittedName>
</protein>
<reference evidence="8 9" key="1">
    <citation type="journal article" date="2010" name="J. Bacteriol.">
        <title>Genome sequence of the oligotrophic marine Gammaproteobacterium HTCC2143, isolated from the Oregon Coast.</title>
        <authorList>
            <person name="Oh H.M."/>
            <person name="Kang I."/>
            <person name="Ferriera S."/>
            <person name="Giovannoni S.J."/>
            <person name="Cho J.C."/>
        </authorList>
    </citation>
    <scope>NUCLEOTIDE SEQUENCE [LARGE SCALE GENOMIC DNA]</scope>
    <source>
        <strain evidence="8 9">HTCC2143</strain>
    </source>
</reference>
<dbReference type="Pfam" id="PF01258">
    <property type="entry name" value="zf-dskA_traR"/>
    <property type="match status" value="1"/>
</dbReference>
<keyword evidence="2" id="KW-0863">Zinc-finger</keyword>
<dbReference type="AlphaFoldDB" id="A0YAF5"/>
<feature type="domain" description="DnaK suppressor protein-like N-terminal" evidence="7">
    <location>
        <begin position="7"/>
        <end position="70"/>
    </location>
</feature>
<gene>
    <name evidence="8" type="ORF">GP2143_17676</name>
</gene>
<evidence type="ECO:0000256" key="2">
    <source>
        <dbReference type="ARBA" id="ARBA00022771"/>
    </source>
</evidence>
<keyword evidence="3" id="KW-0862">Zinc</keyword>
<feature type="region of interest" description="Disordered" evidence="5">
    <location>
        <begin position="25"/>
        <end position="50"/>
    </location>
</feature>
<dbReference type="InterPro" id="IPR020458">
    <property type="entry name" value="Znf_DskA_TraR_CS"/>
</dbReference>
<dbReference type="PROSITE" id="PS51128">
    <property type="entry name" value="ZF_DKSA_2"/>
    <property type="match status" value="1"/>
</dbReference>
<dbReference type="SUPFAM" id="SSF57716">
    <property type="entry name" value="Glucocorticoid receptor-like (DNA-binding domain)"/>
    <property type="match status" value="1"/>
</dbReference>